<evidence type="ECO:0000256" key="1">
    <source>
        <dbReference type="SAM" id="MobiDB-lite"/>
    </source>
</evidence>
<protein>
    <submittedName>
        <fullName evidence="3">Uncharacterized protein</fullName>
    </submittedName>
</protein>
<gene>
    <name evidence="3" type="ORF">NEMVEDRAFT_v1g241738</name>
</gene>
<keyword evidence="4" id="KW-1185">Reference proteome</keyword>
<dbReference type="InParanoid" id="A7RZC6"/>
<dbReference type="AlphaFoldDB" id="A7RZC6"/>
<dbReference type="EMBL" id="DS469556">
    <property type="protein sequence ID" value="EDO43216.1"/>
    <property type="molecule type" value="Genomic_DNA"/>
</dbReference>
<feature type="region of interest" description="Disordered" evidence="1">
    <location>
        <begin position="349"/>
        <end position="368"/>
    </location>
</feature>
<organism evidence="3 4">
    <name type="scientific">Nematostella vectensis</name>
    <name type="common">Starlet sea anemone</name>
    <dbReference type="NCBI Taxonomy" id="45351"/>
    <lineage>
        <taxon>Eukaryota</taxon>
        <taxon>Metazoa</taxon>
        <taxon>Cnidaria</taxon>
        <taxon>Anthozoa</taxon>
        <taxon>Hexacorallia</taxon>
        <taxon>Actiniaria</taxon>
        <taxon>Edwardsiidae</taxon>
        <taxon>Nematostella</taxon>
    </lineage>
</organism>
<evidence type="ECO:0000313" key="4">
    <source>
        <dbReference type="Proteomes" id="UP000001593"/>
    </source>
</evidence>
<keyword evidence="2" id="KW-0472">Membrane</keyword>
<evidence type="ECO:0000256" key="2">
    <source>
        <dbReference type="SAM" id="Phobius"/>
    </source>
</evidence>
<feature type="compositionally biased region" description="Basic and acidic residues" evidence="1">
    <location>
        <begin position="355"/>
        <end position="368"/>
    </location>
</feature>
<evidence type="ECO:0000313" key="3">
    <source>
        <dbReference type="EMBL" id="EDO43216.1"/>
    </source>
</evidence>
<dbReference type="Proteomes" id="UP000001593">
    <property type="component" value="Unassembled WGS sequence"/>
</dbReference>
<proteinExistence type="predicted"/>
<dbReference type="HOGENOM" id="CLU_752961_0_0_1"/>
<keyword evidence="2" id="KW-0812">Transmembrane</keyword>
<keyword evidence="2" id="KW-1133">Transmembrane helix</keyword>
<reference evidence="3 4" key="1">
    <citation type="journal article" date="2007" name="Science">
        <title>Sea anemone genome reveals ancestral eumetazoan gene repertoire and genomic organization.</title>
        <authorList>
            <person name="Putnam N.H."/>
            <person name="Srivastava M."/>
            <person name="Hellsten U."/>
            <person name="Dirks B."/>
            <person name="Chapman J."/>
            <person name="Salamov A."/>
            <person name="Terry A."/>
            <person name="Shapiro H."/>
            <person name="Lindquist E."/>
            <person name="Kapitonov V.V."/>
            <person name="Jurka J."/>
            <person name="Genikhovich G."/>
            <person name="Grigoriev I.V."/>
            <person name="Lucas S.M."/>
            <person name="Steele R.E."/>
            <person name="Finnerty J.R."/>
            <person name="Technau U."/>
            <person name="Martindale M.Q."/>
            <person name="Rokhsar D.S."/>
        </authorList>
    </citation>
    <scope>NUCLEOTIDE SEQUENCE [LARGE SCALE GENOMIC DNA]</scope>
    <source>
        <strain evidence="4">CH2 X CH6</strain>
    </source>
</reference>
<dbReference type="OMA" id="SWPKCFL"/>
<name>A7RZC6_NEMVE</name>
<feature type="transmembrane region" description="Helical" evidence="2">
    <location>
        <begin position="219"/>
        <end position="241"/>
    </location>
</feature>
<accession>A7RZC6</accession>
<sequence>MYFETLLSSNRKNKTPKDAEKRVAKAIKVLINAMFARSSPDKSRHLLFGYSERKVSERKVSLRLVHQGVRACDRDSNCKPHQVCCDNRCRSWPKCFLKSEKECYYDTHCIKGAVCVKHECKPIESRTSSCQTDADCRDYAKHADSPNNLHGRKCCGHKCIKAKDCHLFNLSTTARPITRSNTTRQEHNSGVDCRNSSCTPIEVTETSTLEKSANTLSRAGFLSAAILTAAVFLIVMCCCFLRESKYISLRGYRTRQSASPYNSPCTNETAQIERTSAEQHTQTDTDPSVFRVAASWALFPGLYGFSSTGTGTDLPRPLACNLFRGPPSYHSVCLDHELPPSYDEAVNLCPNHNPVRTDRTANASERRS</sequence>